<evidence type="ECO:0000259" key="11">
    <source>
        <dbReference type="Pfam" id="PF05193"/>
    </source>
</evidence>
<comment type="similarity">
    <text evidence="2 8">Belongs to the peptidase M16 family.</text>
</comment>
<evidence type="ECO:0000256" key="4">
    <source>
        <dbReference type="ARBA" id="ARBA00022723"/>
    </source>
</evidence>
<dbReference type="InterPro" id="IPR006311">
    <property type="entry name" value="TAT_signal"/>
</dbReference>
<keyword evidence="3" id="KW-0645">Protease</keyword>
<keyword evidence="5" id="KW-0378">Hydrolase</keyword>
<dbReference type="GeneID" id="17275352"/>
<dbReference type="InterPro" id="IPR032632">
    <property type="entry name" value="Peptidase_M16_M"/>
</dbReference>
<dbReference type="InterPro" id="IPR001431">
    <property type="entry name" value="Pept_M16_Zn_BS"/>
</dbReference>
<evidence type="ECO:0000256" key="5">
    <source>
        <dbReference type="ARBA" id="ARBA00022801"/>
    </source>
</evidence>
<feature type="domain" description="Peptidase M16 C-terminal" evidence="11">
    <location>
        <begin position="226"/>
        <end position="314"/>
    </location>
</feature>
<dbReference type="EnsemblProtists" id="EOD30078">
    <property type="protein sequence ID" value="EOD30078"/>
    <property type="gene ID" value="EMIHUDRAFT_449760"/>
</dbReference>
<feature type="signal peptide" evidence="9">
    <location>
        <begin position="1"/>
        <end position="22"/>
    </location>
</feature>
<dbReference type="PROSITE" id="PS00143">
    <property type="entry name" value="INSULINASE"/>
    <property type="match status" value="1"/>
</dbReference>
<dbReference type="OMA" id="LQSDCWR"/>
<dbReference type="PANTHER" id="PTHR43690:SF18">
    <property type="entry name" value="INSULIN-DEGRADING ENZYME-RELATED"/>
    <property type="match status" value="1"/>
</dbReference>
<feature type="domain" description="Coenzyme PQQ synthesis protein F-like C-terminal lobe" evidence="13">
    <location>
        <begin position="767"/>
        <end position="822"/>
    </location>
</feature>
<keyword evidence="7" id="KW-0482">Metalloprotease</keyword>
<keyword evidence="9" id="KW-0732">Signal</keyword>
<evidence type="ECO:0000313" key="14">
    <source>
        <dbReference type="EnsemblProtists" id="EOD30078"/>
    </source>
</evidence>
<feature type="chain" id="PRO_5044291654" evidence="9">
    <location>
        <begin position="23"/>
        <end position="969"/>
    </location>
</feature>
<sequence length="969" mass="105232">MRAATESASRRALLSLCSALLATPTPSPAAAAAAAAAARGLQTFDIAASDLDRRSFRGMQLSNGLRVLLCSDPEAGKAAASMNVAVGSMSNPVEWPGLAHFCEHMLFLGTKRFPGEGEFERFIAANAGSNNAFTGSEETNYFFSVNGDALPGALTRFADFFTAPLFSESGTTREVDAIDAEHAKNLQSDFWRSDAVLRLRARPDHPYSRFFTGNRQTLRGGDADARAALFAFHRAFYRAPQMALAVAGPQSLDALQRLVQANFGALPPGPAPPASAAYDALPPPFDTQPQAEPPVATVLVPVREQRSVTVTWCLPVEDPDEWWRAKPDSTVAKGLASSVDGSIDEFTRSFVVLTAYIGLTPQGLQRWPEVVSALFSYLALLREEGVPPHVYAEERRMRELAFAFAEPAPPSSFVQSASGNLFLFPPREWLRGPLLAGEGAEPLVRSILEGLTPQAAVVKLTARELAPLATRVEPVYSASYGEMPIGREVAAWSAAPRLDGLADERFGRPKAFAFVSLRTPQLYESAAAAAQAELYAALLSDALQDVTYQAARAGLSAGASVGWQGLSLSLSGYDQRLPELAALVADSLRTFDVAPLAFERQRDGLLRQLRGADKRQPVEQAAYRRNLALETPRYTNEQLAAGLEKATLPQVLGLQRRLLPEVEVEALLCGNVAEGQATQLVLKLLNALGSRPLPVARRPVRRVRVLPAGERTLQQFVAASQAEVNSATEVYFQVGGDEADDWVLLTLLSQLMSKAPYGHGTEPLDSGSGGLSFLVQSKVAAPEAVEERIEAFLRLFRGTLLLLGEAEVQSYAASIAAQFTDAGRLWAECTRRRYDFERPWRSAEKVKRLTREQLIAFFDRHVASGSPTRRQLSTHVYAQSMAPPQLRVQLPGDDFYPAPRDLLLALKALFRACRAYGLGEQFNTAAQDEGTFAEWLDELPIEVAAATARLLKHHARSPAHVPEPSDCSD</sequence>
<dbReference type="KEGG" id="ehx:EMIHUDRAFT_449760"/>
<dbReference type="InterPro" id="IPR011765">
    <property type="entry name" value="Pept_M16_N"/>
</dbReference>
<proteinExistence type="inferred from homology"/>
<dbReference type="GO" id="GO:0004222">
    <property type="term" value="F:metalloendopeptidase activity"/>
    <property type="evidence" value="ECO:0007669"/>
    <property type="project" value="InterPro"/>
</dbReference>
<evidence type="ECO:0000259" key="12">
    <source>
        <dbReference type="Pfam" id="PF16187"/>
    </source>
</evidence>
<name>A0A0D3K2U3_EMIH1</name>
<reference evidence="15" key="1">
    <citation type="journal article" date="2013" name="Nature">
        <title>Pan genome of the phytoplankton Emiliania underpins its global distribution.</title>
        <authorList>
            <person name="Read B.A."/>
            <person name="Kegel J."/>
            <person name="Klute M.J."/>
            <person name="Kuo A."/>
            <person name="Lefebvre S.C."/>
            <person name="Maumus F."/>
            <person name="Mayer C."/>
            <person name="Miller J."/>
            <person name="Monier A."/>
            <person name="Salamov A."/>
            <person name="Young J."/>
            <person name="Aguilar M."/>
            <person name="Claverie J.M."/>
            <person name="Frickenhaus S."/>
            <person name="Gonzalez K."/>
            <person name="Herman E.K."/>
            <person name="Lin Y.C."/>
            <person name="Napier J."/>
            <person name="Ogata H."/>
            <person name="Sarno A.F."/>
            <person name="Shmutz J."/>
            <person name="Schroeder D."/>
            <person name="de Vargas C."/>
            <person name="Verret F."/>
            <person name="von Dassow P."/>
            <person name="Valentin K."/>
            <person name="Van de Peer Y."/>
            <person name="Wheeler G."/>
            <person name="Dacks J.B."/>
            <person name="Delwiche C.F."/>
            <person name="Dyhrman S.T."/>
            <person name="Glockner G."/>
            <person name="John U."/>
            <person name="Richards T."/>
            <person name="Worden A.Z."/>
            <person name="Zhang X."/>
            <person name="Grigoriev I.V."/>
            <person name="Allen A.E."/>
            <person name="Bidle K."/>
            <person name="Borodovsky M."/>
            <person name="Bowler C."/>
            <person name="Brownlee C."/>
            <person name="Cock J.M."/>
            <person name="Elias M."/>
            <person name="Gladyshev V.N."/>
            <person name="Groth M."/>
            <person name="Guda C."/>
            <person name="Hadaegh A."/>
            <person name="Iglesias-Rodriguez M.D."/>
            <person name="Jenkins J."/>
            <person name="Jones B.M."/>
            <person name="Lawson T."/>
            <person name="Leese F."/>
            <person name="Lindquist E."/>
            <person name="Lobanov A."/>
            <person name="Lomsadze A."/>
            <person name="Malik S.B."/>
            <person name="Marsh M.E."/>
            <person name="Mackinder L."/>
            <person name="Mock T."/>
            <person name="Mueller-Roeber B."/>
            <person name="Pagarete A."/>
            <person name="Parker M."/>
            <person name="Probert I."/>
            <person name="Quesneville H."/>
            <person name="Raines C."/>
            <person name="Rensing S.A."/>
            <person name="Riano-Pachon D.M."/>
            <person name="Richier S."/>
            <person name="Rokitta S."/>
            <person name="Shiraiwa Y."/>
            <person name="Soanes D.M."/>
            <person name="van der Giezen M."/>
            <person name="Wahlund T.M."/>
            <person name="Williams B."/>
            <person name="Wilson W."/>
            <person name="Wolfe G."/>
            <person name="Wurch L.L."/>
        </authorList>
    </citation>
    <scope>NUCLEOTIDE SEQUENCE</scope>
</reference>
<dbReference type="HOGENOM" id="CLU_004639_1_1_1"/>
<dbReference type="InterPro" id="IPR054734">
    <property type="entry name" value="PqqF-like_C_4"/>
</dbReference>
<dbReference type="Pfam" id="PF22456">
    <property type="entry name" value="PqqF-like_C_4"/>
    <property type="match status" value="1"/>
</dbReference>
<dbReference type="MEROPS" id="M16.A09"/>
<dbReference type="InterPro" id="IPR007863">
    <property type="entry name" value="Peptidase_M16_C"/>
</dbReference>
<dbReference type="Pfam" id="PF00675">
    <property type="entry name" value="Peptidase_M16"/>
    <property type="match status" value="1"/>
</dbReference>
<dbReference type="InterPro" id="IPR050626">
    <property type="entry name" value="Peptidase_M16"/>
</dbReference>
<feature type="domain" description="Peptidase M16 middle/third" evidence="12">
    <location>
        <begin position="503"/>
        <end position="640"/>
    </location>
</feature>
<keyword evidence="15" id="KW-1185">Reference proteome</keyword>
<dbReference type="RefSeq" id="XP_005782507.1">
    <property type="nucleotide sequence ID" value="XM_005782450.1"/>
</dbReference>
<dbReference type="GO" id="GO:0005737">
    <property type="term" value="C:cytoplasm"/>
    <property type="evidence" value="ECO:0007669"/>
    <property type="project" value="UniProtKB-ARBA"/>
</dbReference>
<dbReference type="Pfam" id="PF05193">
    <property type="entry name" value="Peptidase_M16_C"/>
    <property type="match status" value="1"/>
</dbReference>
<dbReference type="Pfam" id="PF16187">
    <property type="entry name" value="Peptidase_M16_M"/>
    <property type="match status" value="2"/>
</dbReference>
<comment type="cofactor">
    <cofactor evidence="1">
        <name>Zn(2+)</name>
        <dbReference type="ChEBI" id="CHEBI:29105"/>
    </cofactor>
</comment>
<dbReference type="eggNOG" id="KOG0959">
    <property type="taxonomic scope" value="Eukaryota"/>
</dbReference>
<keyword evidence="6" id="KW-0862">Zinc</keyword>
<dbReference type="Proteomes" id="UP000013827">
    <property type="component" value="Unassembled WGS sequence"/>
</dbReference>
<evidence type="ECO:0000259" key="10">
    <source>
        <dbReference type="Pfam" id="PF00675"/>
    </source>
</evidence>
<evidence type="ECO:0000256" key="1">
    <source>
        <dbReference type="ARBA" id="ARBA00001947"/>
    </source>
</evidence>
<evidence type="ECO:0000259" key="13">
    <source>
        <dbReference type="Pfam" id="PF22456"/>
    </source>
</evidence>
<evidence type="ECO:0000256" key="9">
    <source>
        <dbReference type="SAM" id="SignalP"/>
    </source>
</evidence>
<evidence type="ECO:0000256" key="2">
    <source>
        <dbReference type="ARBA" id="ARBA00007261"/>
    </source>
</evidence>
<reference evidence="14" key="2">
    <citation type="submission" date="2024-10" db="UniProtKB">
        <authorList>
            <consortium name="EnsemblProtists"/>
        </authorList>
    </citation>
    <scope>IDENTIFICATION</scope>
</reference>
<dbReference type="FunFam" id="3.30.830.10:FF:000012">
    <property type="entry name" value="Protease 3"/>
    <property type="match status" value="1"/>
</dbReference>
<protein>
    <submittedName>
        <fullName evidence="14">Uncharacterized protein</fullName>
    </submittedName>
</protein>
<dbReference type="PANTHER" id="PTHR43690">
    <property type="entry name" value="NARDILYSIN"/>
    <property type="match status" value="1"/>
</dbReference>
<dbReference type="PaxDb" id="2903-EOD30078"/>
<dbReference type="STRING" id="2903.R1D408"/>
<dbReference type="SUPFAM" id="SSF63411">
    <property type="entry name" value="LuxS/MPP-like metallohydrolase"/>
    <property type="match status" value="4"/>
</dbReference>
<evidence type="ECO:0000313" key="15">
    <source>
        <dbReference type="Proteomes" id="UP000013827"/>
    </source>
</evidence>
<dbReference type="AlphaFoldDB" id="A0A0D3K2U3"/>
<evidence type="ECO:0000256" key="7">
    <source>
        <dbReference type="ARBA" id="ARBA00023049"/>
    </source>
</evidence>
<feature type="domain" description="Peptidase M16 middle/third" evidence="12">
    <location>
        <begin position="402"/>
        <end position="495"/>
    </location>
</feature>
<evidence type="ECO:0000256" key="6">
    <source>
        <dbReference type="ARBA" id="ARBA00022833"/>
    </source>
</evidence>
<keyword evidence="4" id="KW-0479">Metal-binding</keyword>
<dbReference type="InterPro" id="IPR011249">
    <property type="entry name" value="Metalloenz_LuxS/M16"/>
</dbReference>
<evidence type="ECO:0000256" key="8">
    <source>
        <dbReference type="RuleBase" id="RU004447"/>
    </source>
</evidence>
<dbReference type="Gene3D" id="3.30.830.10">
    <property type="entry name" value="Metalloenzyme, LuxS/M16 peptidase-like"/>
    <property type="match status" value="4"/>
</dbReference>
<organism evidence="14 15">
    <name type="scientific">Emiliania huxleyi (strain CCMP1516)</name>
    <dbReference type="NCBI Taxonomy" id="280463"/>
    <lineage>
        <taxon>Eukaryota</taxon>
        <taxon>Haptista</taxon>
        <taxon>Haptophyta</taxon>
        <taxon>Prymnesiophyceae</taxon>
        <taxon>Isochrysidales</taxon>
        <taxon>Noelaerhabdaceae</taxon>
        <taxon>Emiliania</taxon>
    </lineage>
</organism>
<dbReference type="PROSITE" id="PS51318">
    <property type="entry name" value="TAT"/>
    <property type="match status" value="1"/>
</dbReference>
<dbReference type="GO" id="GO:0006508">
    <property type="term" value="P:proteolysis"/>
    <property type="evidence" value="ECO:0007669"/>
    <property type="project" value="UniProtKB-KW"/>
</dbReference>
<feature type="domain" description="Peptidase M16 N-terminal" evidence="10">
    <location>
        <begin position="66"/>
        <end position="199"/>
    </location>
</feature>
<accession>A0A0D3K2U3</accession>
<dbReference type="GO" id="GO:0046872">
    <property type="term" value="F:metal ion binding"/>
    <property type="evidence" value="ECO:0007669"/>
    <property type="project" value="UniProtKB-KW"/>
</dbReference>
<evidence type="ECO:0000256" key="3">
    <source>
        <dbReference type="ARBA" id="ARBA00022670"/>
    </source>
</evidence>